<evidence type="ECO:0000256" key="12">
    <source>
        <dbReference type="ARBA" id="ARBA00033708"/>
    </source>
</evidence>
<dbReference type="PANTHER" id="PTHR48086">
    <property type="entry name" value="SODIUM/PROLINE SYMPORTER-RELATED"/>
    <property type="match status" value="1"/>
</dbReference>
<keyword evidence="16" id="KW-1185">Reference proteome</keyword>
<dbReference type="KEGG" id="bmei:Spa11_28930"/>
<accession>A0A518KA77</accession>
<proteinExistence type="inferred from homology"/>
<protein>
    <submittedName>
        <fullName evidence="15">Sodium/glucose cotransporter</fullName>
    </submittedName>
</protein>
<evidence type="ECO:0000256" key="5">
    <source>
        <dbReference type="ARBA" id="ARBA00022692"/>
    </source>
</evidence>
<dbReference type="InterPro" id="IPR038377">
    <property type="entry name" value="Na/Glc_symporter_sf"/>
</dbReference>
<feature type="transmembrane region" description="Helical" evidence="14">
    <location>
        <begin position="449"/>
        <end position="468"/>
    </location>
</feature>
<evidence type="ECO:0000256" key="9">
    <source>
        <dbReference type="ARBA" id="ARBA00023065"/>
    </source>
</evidence>
<keyword evidence="8" id="KW-0915">Sodium</keyword>
<feature type="transmembrane region" description="Helical" evidence="14">
    <location>
        <begin position="35"/>
        <end position="55"/>
    </location>
</feature>
<keyword evidence="5 14" id="KW-0812">Transmembrane</keyword>
<keyword evidence="10 14" id="KW-0472">Membrane</keyword>
<dbReference type="InterPro" id="IPR050277">
    <property type="entry name" value="Sodium:Solute_Symporter"/>
</dbReference>
<feature type="transmembrane region" description="Helical" evidence="14">
    <location>
        <begin position="81"/>
        <end position="99"/>
    </location>
</feature>
<evidence type="ECO:0000256" key="6">
    <source>
        <dbReference type="ARBA" id="ARBA00022847"/>
    </source>
</evidence>
<comment type="subcellular location">
    <subcellularLocation>
        <location evidence="1">Cell membrane</location>
        <topology evidence="1">Multi-pass membrane protein</topology>
    </subcellularLocation>
</comment>
<evidence type="ECO:0000256" key="4">
    <source>
        <dbReference type="ARBA" id="ARBA00022475"/>
    </source>
</evidence>
<evidence type="ECO:0000256" key="13">
    <source>
        <dbReference type="RuleBase" id="RU362091"/>
    </source>
</evidence>
<dbReference type="Gene3D" id="1.20.1730.10">
    <property type="entry name" value="Sodium/glucose cotransporter"/>
    <property type="match status" value="1"/>
</dbReference>
<keyword evidence="11" id="KW-0739">Sodium transport</keyword>
<name>A0A518KA77_9BACT</name>
<feature type="transmembrane region" description="Helical" evidence="14">
    <location>
        <begin position="365"/>
        <end position="386"/>
    </location>
</feature>
<feature type="transmembrane region" description="Helical" evidence="14">
    <location>
        <begin position="119"/>
        <end position="142"/>
    </location>
</feature>
<keyword evidence="7 14" id="KW-1133">Transmembrane helix</keyword>
<evidence type="ECO:0000256" key="1">
    <source>
        <dbReference type="ARBA" id="ARBA00004651"/>
    </source>
</evidence>
<reference evidence="15 16" key="1">
    <citation type="submission" date="2019-02" db="EMBL/GenBank/DDBJ databases">
        <title>Deep-cultivation of Planctomycetes and their phenomic and genomic characterization uncovers novel biology.</title>
        <authorList>
            <person name="Wiegand S."/>
            <person name="Jogler M."/>
            <person name="Boedeker C."/>
            <person name="Pinto D."/>
            <person name="Vollmers J."/>
            <person name="Rivas-Marin E."/>
            <person name="Kohn T."/>
            <person name="Peeters S.H."/>
            <person name="Heuer A."/>
            <person name="Rast P."/>
            <person name="Oberbeckmann S."/>
            <person name="Bunk B."/>
            <person name="Jeske O."/>
            <person name="Meyerdierks A."/>
            <person name="Storesund J.E."/>
            <person name="Kallscheuer N."/>
            <person name="Luecker S."/>
            <person name="Lage O.M."/>
            <person name="Pohl T."/>
            <person name="Merkel B.J."/>
            <person name="Hornburger P."/>
            <person name="Mueller R.-W."/>
            <person name="Bruemmer F."/>
            <person name="Labrenz M."/>
            <person name="Spormann A.M."/>
            <person name="Op den Camp H."/>
            <person name="Overmann J."/>
            <person name="Amann R."/>
            <person name="Jetten M.S.M."/>
            <person name="Mascher T."/>
            <person name="Medema M.H."/>
            <person name="Devos D.P."/>
            <person name="Kaster A.-K."/>
            <person name="Ovreas L."/>
            <person name="Rohde M."/>
            <person name="Galperin M.Y."/>
            <person name="Jogler C."/>
        </authorList>
    </citation>
    <scope>NUCLEOTIDE SEQUENCE [LARGE SCALE GENOMIC DNA]</scope>
    <source>
        <strain evidence="15 16">Spa11</strain>
    </source>
</reference>
<evidence type="ECO:0000313" key="15">
    <source>
        <dbReference type="EMBL" id="QDV74686.1"/>
    </source>
</evidence>
<comment type="similarity">
    <text evidence="2 13">Belongs to the sodium:solute symporter (SSF) (TC 2.A.21) family.</text>
</comment>
<feature type="transmembrane region" description="Helical" evidence="14">
    <location>
        <begin position="149"/>
        <end position="165"/>
    </location>
</feature>
<feature type="transmembrane region" description="Helical" evidence="14">
    <location>
        <begin position="236"/>
        <end position="259"/>
    </location>
</feature>
<organism evidence="15 16">
    <name type="scientific">Botrimarina mediterranea</name>
    <dbReference type="NCBI Taxonomy" id="2528022"/>
    <lineage>
        <taxon>Bacteria</taxon>
        <taxon>Pseudomonadati</taxon>
        <taxon>Planctomycetota</taxon>
        <taxon>Planctomycetia</taxon>
        <taxon>Pirellulales</taxon>
        <taxon>Lacipirellulaceae</taxon>
        <taxon>Botrimarina</taxon>
    </lineage>
</organism>
<dbReference type="PROSITE" id="PS50283">
    <property type="entry name" value="NA_SOLUT_SYMP_3"/>
    <property type="match status" value="1"/>
</dbReference>
<dbReference type="Pfam" id="PF00474">
    <property type="entry name" value="SSF"/>
    <property type="match status" value="1"/>
</dbReference>
<feature type="transmembrane region" description="Helical" evidence="14">
    <location>
        <begin position="516"/>
        <end position="538"/>
    </location>
</feature>
<dbReference type="InterPro" id="IPR001734">
    <property type="entry name" value="Na/solute_symporter"/>
</dbReference>
<keyword evidence="4" id="KW-1003">Cell membrane</keyword>
<dbReference type="AlphaFoldDB" id="A0A518KA77"/>
<evidence type="ECO:0000256" key="7">
    <source>
        <dbReference type="ARBA" id="ARBA00022989"/>
    </source>
</evidence>
<evidence type="ECO:0000256" key="11">
    <source>
        <dbReference type="ARBA" id="ARBA00023201"/>
    </source>
</evidence>
<dbReference type="Proteomes" id="UP000316426">
    <property type="component" value="Chromosome"/>
</dbReference>
<feature type="transmembrane region" description="Helical" evidence="14">
    <location>
        <begin position="407"/>
        <end position="429"/>
    </location>
</feature>
<keyword evidence="9" id="KW-0406">Ion transport</keyword>
<feature type="transmembrane region" description="Helical" evidence="14">
    <location>
        <begin position="290"/>
        <end position="312"/>
    </location>
</feature>
<dbReference type="GO" id="GO:0006814">
    <property type="term" value="P:sodium ion transport"/>
    <property type="evidence" value="ECO:0007669"/>
    <property type="project" value="UniProtKB-KW"/>
</dbReference>
<feature type="transmembrane region" description="Helical" evidence="14">
    <location>
        <begin position="544"/>
        <end position="562"/>
    </location>
</feature>
<evidence type="ECO:0000256" key="14">
    <source>
        <dbReference type="SAM" id="Phobius"/>
    </source>
</evidence>
<feature type="transmembrane region" description="Helical" evidence="14">
    <location>
        <begin position="333"/>
        <end position="359"/>
    </location>
</feature>
<evidence type="ECO:0000313" key="16">
    <source>
        <dbReference type="Proteomes" id="UP000316426"/>
    </source>
</evidence>
<dbReference type="EMBL" id="CP036349">
    <property type="protein sequence ID" value="QDV74686.1"/>
    <property type="molecule type" value="Genomic_DNA"/>
</dbReference>
<dbReference type="GO" id="GO:0015293">
    <property type="term" value="F:symporter activity"/>
    <property type="evidence" value="ECO:0007669"/>
    <property type="project" value="UniProtKB-KW"/>
</dbReference>
<evidence type="ECO:0000256" key="2">
    <source>
        <dbReference type="ARBA" id="ARBA00006434"/>
    </source>
</evidence>
<sequence length="573" mass="60945">MPGWANGISYAATALNADVGPTYCGFAVVVGLPIAFFYLPRFALAWMIAAMLFAARWRQLGVRTGPEFYALRFGGARTRFVRVYSSLFAVLVNMAPWIGAGLLGVHKIFGPAFGVEDKAVTLSIVLPVLLVYVWIGGFAGVVVTDVMQTLVIIGSSLMLAAAVLWEHGGPGGLAEAITTSMPEQSAEVLSTWPVWGHRVLGPLVVMAWLVVPTVGRGGSVDLEGQRLFSCRSDRDAALMNVWAMIGLFVMLLLLTLPALGLLVNHPELYQAEPSEREKAYAMLLDEYLPAGLFGVALAALLASVMSTISSHLSYGSQTLVNDVARQVIPTASWLAPGSAGAVWTGRLLMLVILGVGVAVTYNAESLIGIAIVLAGMYGATATVYWGQWWWWRVNFWSWLTAMVGGPLVYVALGGLTIGPIEFIGILGALPAWAAARGGSESAAQGMDMLQAALGMAVTLVAWVVVTLVTRPEPIEVLKAFYRRAQPMGAWGPVRQACLNDDPAWQAPRGGLLVQGFATAAFGAISASSGVLAASVAFVGRWSEAAIYAAISVAFGVIFTRLFNRMMNRLDADA</sequence>
<comment type="catalytic activity">
    <reaction evidence="12">
        <text>L-proline(in) + Na(+)(in) = L-proline(out) + Na(+)(out)</text>
        <dbReference type="Rhea" id="RHEA:28967"/>
        <dbReference type="ChEBI" id="CHEBI:29101"/>
        <dbReference type="ChEBI" id="CHEBI:60039"/>
    </reaction>
</comment>
<dbReference type="PANTHER" id="PTHR48086:SF3">
    <property type="entry name" value="SODIUM_PROLINE SYMPORTER"/>
    <property type="match status" value="1"/>
</dbReference>
<keyword evidence="3" id="KW-0813">Transport</keyword>
<keyword evidence="6" id="KW-0769">Symport</keyword>
<gene>
    <name evidence="15" type="primary">sglT_5</name>
    <name evidence="15" type="ORF">Spa11_28930</name>
</gene>
<evidence type="ECO:0000256" key="3">
    <source>
        <dbReference type="ARBA" id="ARBA00022448"/>
    </source>
</evidence>
<evidence type="ECO:0000256" key="8">
    <source>
        <dbReference type="ARBA" id="ARBA00023053"/>
    </source>
</evidence>
<dbReference type="GO" id="GO:0005886">
    <property type="term" value="C:plasma membrane"/>
    <property type="evidence" value="ECO:0007669"/>
    <property type="project" value="UniProtKB-SubCell"/>
</dbReference>
<evidence type="ECO:0000256" key="10">
    <source>
        <dbReference type="ARBA" id="ARBA00023136"/>
    </source>
</evidence>